<accession>A0A0G2HSC7</accession>
<gene>
    <name evidence="3" type="ORF">EMCG_00669</name>
</gene>
<dbReference type="VEuPathDB" id="FungiDB:EMCG_00669"/>
<proteinExistence type="predicted"/>
<dbReference type="InterPro" id="IPR050587">
    <property type="entry name" value="GNT1/Glycosyltrans_8"/>
</dbReference>
<name>A0A0G2HSC7_9EURO</name>
<dbReference type="AlphaFoldDB" id="A0A0G2HSC7"/>
<dbReference type="InterPro" id="IPR029044">
    <property type="entry name" value="Nucleotide-diphossugar_trans"/>
</dbReference>
<evidence type="ECO:0008006" key="5">
    <source>
        <dbReference type="Google" id="ProtNLM"/>
    </source>
</evidence>
<feature type="region of interest" description="Disordered" evidence="1">
    <location>
        <begin position="431"/>
        <end position="479"/>
    </location>
</feature>
<dbReference type="PANTHER" id="PTHR11183">
    <property type="entry name" value="GLYCOGENIN SUBFAMILY MEMBER"/>
    <property type="match status" value="1"/>
</dbReference>
<dbReference type="SUPFAM" id="SSF53448">
    <property type="entry name" value="Nucleotide-diphospho-sugar transferases"/>
    <property type="match status" value="1"/>
</dbReference>
<dbReference type="OrthoDB" id="2014201at2759"/>
<evidence type="ECO:0000256" key="1">
    <source>
        <dbReference type="SAM" id="MobiDB-lite"/>
    </source>
</evidence>
<comment type="caution">
    <text evidence="3">The sequence shown here is derived from an EMBL/GenBank/DDBJ whole genome shotgun (WGS) entry which is preliminary data.</text>
</comment>
<feature type="transmembrane region" description="Helical" evidence="2">
    <location>
        <begin position="34"/>
        <end position="51"/>
    </location>
</feature>
<keyword evidence="2" id="KW-0812">Transmembrane</keyword>
<dbReference type="Proteomes" id="UP000034164">
    <property type="component" value="Unassembled WGS sequence"/>
</dbReference>
<dbReference type="Gene3D" id="3.90.550.10">
    <property type="entry name" value="Spore Coat Polysaccharide Biosynthesis Protein SpsA, Chain A"/>
    <property type="match status" value="1"/>
</dbReference>
<reference evidence="4" key="1">
    <citation type="journal article" date="2015" name="PLoS Genet.">
        <title>The dynamic genome and transcriptome of the human fungal pathogen Blastomyces and close relative Emmonsia.</title>
        <authorList>
            <person name="Munoz J.F."/>
            <person name="Gauthier G.M."/>
            <person name="Desjardins C.A."/>
            <person name="Gallo J.E."/>
            <person name="Holder J."/>
            <person name="Sullivan T.D."/>
            <person name="Marty A.J."/>
            <person name="Carmen J.C."/>
            <person name="Chen Z."/>
            <person name="Ding L."/>
            <person name="Gujja S."/>
            <person name="Magrini V."/>
            <person name="Misas E."/>
            <person name="Mitreva M."/>
            <person name="Priest M."/>
            <person name="Saif S."/>
            <person name="Whiston E.A."/>
            <person name="Young S."/>
            <person name="Zeng Q."/>
            <person name="Goldman W.E."/>
            <person name="Mardis E.R."/>
            <person name="Taylor J.W."/>
            <person name="McEwen J.G."/>
            <person name="Clay O.K."/>
            <person name="Klein B.S."/>
            <person name="Cuomo C.A."/>
        </authorList>
    </citation>
    <scope>NUCLEOTIDE SEQUENCE [LARGE SCALE GENOMIC DNA]</scope>
    <source>
        <strain evidence="4">UAMH 3008</strain>
    </source>
</reference>
<organism evidence="3 4">
    <name type="scientific">[Emmonsia] crescens</name>
    <dbReference type="NCBI Taxonomy" id="73230"/>
    <lineage>
        <taxon>Eukaryota</taxon>
        <taxon>Fungi</taxon>
        <taxon>Dikarya</taxon>
        <taxon>Ascomycota</taxon>
        <taxon>Pezizomycotina</taxon>
        <taxon>Eurotiomycetes</taxon>
        <taxon>Eurotiomycetidae</taxon>
        <taxon>Onygenales</taxon>
        <taxon>Ajellomycetaceae</taxon>
        <taxon>Emergomyces</taxon>
    </lineage>
</organism>
<protein>
    <recommendedName>
        <fullName evidence="5">Glucose N-acetyltransferase 1</fullName>
    </recommendedName>
</protein>
<sequence>MQFCREPPDDTEGGLQKRQFTWRVALRSKRMRDLSLILFIFAGCQLLWVYLRPLPHSRVSVVADNNHGVHWSRFAYAQYTTDETYLCNSLMIFETLQRLQTKPDRILMYPNHWSTNTTQSGIIAQMLLKARDEFNVKLRPISVLQASSDQTWGASFTKLLAFNQTNYQRVLSLDSDSIVLRSMDELFLLPNVPVAMPRAYWLQPEENALTSALVLLEPSDFEFSRITEAIKEKNAHEFDMEVVNSLYKDHCLTLPHRPYFLISGEFCRNDHSRYLGSDDEVWDPEKVFAEAKILHFSDWPYPKPWVNATIEETNTRMPNCSIRLTGEEDCRSRNIWLSLYKDFRERRKVASHFPDTFLQNLPNVLSTEHLRLRFVAAATHRSIVEQRLWLIAMGRNNQIDIHTPRLVDWEAQQWLVLGLCGGGEVVMRETKSGQWSGRAGADTRKLENESENTDKQGDRQSRSRKKNSLCILESADLAP</sequence>
<evidence type="ECO:0000256" key="2">
    <source>
        <dbReference type="SAM" id="Phobius"/>
    </source>
</evidence>
<evidence type="ECO:0000313" key="4">
    <source>
        <dbReference type="Proteomes" id="UP000034164"/>
    </source>
</evidence>
<feature type="compositionally biased region" description="Basic and acidic residues" evidence="1">
    <location>
        <begin position="441"/>
        <end position="461"/>
    </location>
</feature>
<keyword evidence="2" id="KW-0472">Membrane</keyword>
<dbReference type="EMBL" id="LCZI01001403">
    <property type="protein sequence ID" value="KKZ60908.1"/>
    <property type="molecule type" value="Genomic_DNA"/>
</dbReference>
<evidence type="ECO:0000313" key="3">
    <source>
        <dbReference type="EMBL" id="KKZ60908.1"/>
    </source>
</evidence>
<keyword evidence="2" id="KW-1133">Transmembrane helix</keyword>